<dbReference type="Pfam" id="PF02604">
    <property type="entry name" value="PhdYeFM_antitox"/>
    <property type="match status" value="1"/>
</dbReference>
<proteinExistence type="inferred from homology"/>
<feature type="region of interest" description="Disordered" evidence="3">
    <location>
        <begin position="81"/>
        <end position="102"/>
    </location>
</feature>
<evidence type="ECO:0000256" key="1">
    <source>
        <dbReference type="ARBA" id="ARBA00009981"/>
    </source>
</evidence>
<dbReference type="eggNOG" id="ENOG5030A8N">
    <property type="taxonomic scope" value="Bacteria"/>
</dbReference>
<sequence length="102" mass="11126">MKVLDVPTVSITELKKDPAKVAKMAADMGIGVYVLNRGKAISVTLTPEQYAALVADQERLLDLEVERQAIENIKNDSGERIPAEKVIGHPIGDTIDPDDGWE</sequence>
<accession>U4TP19</accession>
<comment type="similarity">
    <text evidence="1 2">Belongs to the phD/YefM antitoxin family.</text>
</comment>
<evidence type="ECO:0000256" key="3">
    <source>
        <dbReference type="SAM" id="MobiDB-lite"/>
    </source>
</evidence>
<keyword evidence="5" id="KW-1185">Reference proteome</keyword>
<dbReference type="OrthoDB" id="2325573at2"/>
<evidence type="ECO:0000313" key="5">
    <source>
        <dbReference type="Proteomes" id="UP000030647"/>
    </source>
</evidence>
<gene>
    <name evidence="4" type="ORF">L248_2035</name>
</gene>
<evidence type="ECO:0000313" key="4">
    <source>
        <dbReference type="EMBL" id="ERL65959.1"/>
    </source>
</evidence>
<dbReference type="SUPFAM" id="SSF143120">
    <property type="entry name" value="YefM-like"/>
    <property type="match status" value="1"/>
</dbReference>
<protein>
    <recommendedName>
        <fullName evidence="2">Antitoxin</fullName>
    </recommendedName>
</protein>
<reference evidence="5" key="1">
    <citation type="journal article" date="2013" name="Genome Announc.">
        <title>Whole-Genome Sequencing of Lactobacillus shenzhenensis Strain LY-73T.</title>
        <authorList>
            <person name="Lin Z."/>
            <person name="Liu Z."/>
            <person name="Yang R."/>
            <person name="Zou Y."/>
            <person name="Wan D."/>
            <person name="Chen J."/>
            <person name="Guo M."/>
            <person name="Zhao J."/>
            <person name="Fang C."/>
            <person name="Yang R."/>
            <person name="Liu F."/>
        </authorList>
    </citation>
    <scope>NUCLEOTIDE SEQUENCE [LARGE SCALE GENOMIC DNA]</scope>
    <source>
        <strain evidence="5">LY-73</strain>
    </source>
</reference>
<evidence type="ECO:0000256" key="2">
    <source>
        <dbReference type="RuleBase" id="RU362080"/>
    </source>
</evidence>
<dbReference type="Proteomes" id="UP000030647">
    <property type="component" value="Unassembled WGS sequence"/>
</dbReference>
<dbReference type="HOGENOM" id="CLU_175474_0_0_9"/>
<dbReference type="RefSeq" id="WP_022528902.1">
    <property type="nucleotide sequence ID" value="NZ_KI271584.1"/>
</dbReference>
<dbReference type="InterPro" id="IPR006442">
    <property type="entry name" value="Antitoxin_Phd/YefM"/>
</dbReference>
<dbReference type="AlphaFoldDB" id="U4TP19"/>
<name>U4TP19_9LACO</name>
<dbReference type="STRING" id="1231336.L248_2035"/>
<dbReference type="InterPro" id="IPR036165">
    <property type="entry name" value="YefM-like_sf"/>
</dbReference>
<comment type="function">
    <text evidence="2">Antitoxin component of a type II toxin-antitoxin (TA) system.</text>
</comment>
<organism evidence="4 5">
    <name type="scientific">Schleiferilactobacillus shenzhenensis LY-73</name>
    <dbReference type="NCBI Taxonomy" id="1231336"/>
    <lineage>
        <taxon>Bacteria</taxon>
        <taxon>Bacillati</taxon>
        <taxon>Bacillota</taxon>
        <taxon>Bacilli</taxon>
        <taxon>Lactobacillales</taxon>
        <taxon>Lactobacillaceae</taxon>
        <taxon>Schleiferilactobacillus</taxon>
    </lineage>
</organism>
<dbReference type="EMBL" id="KI271584">
    <property type="protein sequence ID" value="ERL65959.1"/>
    <property type="molecule type" value="Genomic_DNA"/>
</dbReference>